<dbReference type="PANTHER" id="PTHR16263">
    <property type="entry name" value="TETRATRICOPEPTIDE REPEAT PROTEIN 38"/>
    <property type="match status" value="1"/>
</dbReference>
<name>F1L733_ASCSU</name>
<dbReference type="AlphaFoldDB" id="F1L733"/>
<reference evidence="4" key="1">
    <citation type="journal article" date="2011" name="Genome Res.">
        <title>Deep small RNA sequencing from the nematode Ascaris reveals conservation, functional diversification, and novel developmental profiles.</title>
        <authorList>
            <person name="Wang J."/>
            <person name="Czech B."/>
            <person name="Crunk A."/>
            <person name="Wallace A."/>
            <person name="Mitreva M."/>
            <person name="Hannon G.J."/>
            <person name="Davis R.E."/>
        </authorList>
    </citation>
    <scope>NUCLEOTIDE SEQUENCE</scope>
</reference>
<keyword evidence="3" id="KW-0812">Transmembrane</keyword>
<keyword evidence="1" id="KW-0677">Repeat</keyword>
<dbReference type="EMBL" id="JI172803">
    <property type="protein sequence ID" value="ADY45937.1"/>
    <property type="molecule type" value="mRNA"/>
</dbReference>
<sequence length="239" mass="27085">MVASMRVLHLWSLPYKIGILVLCSLVIIIGILHCFIWRKQDYDTVLSYYDSEIGIRSKSGAMLDLVDAASILFRLQMEGVDVGDRWNALLPIAESHIDDHILAFNDAHFRLITEGCGIDTIREQHRKSIRGFISTGSGDNCRITRQIGEALCEAISSYCANDFDAVITRLAPIRKKIYEIGGSNAQRDLFTQILINSCLRSSNENNNKLAKVFIEERFNEKKNSLLSERLMARFKSLNI</sequence>
<evidence type="ECO:0000256" key="2">
    <source>
        <dbReference type="ARBA" id="ARBA00022803"/>
    </source>
</evidence>
<keyword evidence="3" id="KW-1133">Transmembrane helix</keyword>
<keyword evidence="2" id="KW-0802">TPR repeat</keyword>
<evidence type="ECO:0000256" key="3">
    <source>
        <dbReference type="SAM" id="Phobius"/>
    </source>
</evidence>
<evidence type="ECO:0000256" key="1">
    <source>
        <dbReference type="ARBA" id="ARBA00022737"/>
    </source>
</evidence>
<proteinExistence type="evidence at transcript level"/>
<keyword evidence="3" id="KW-0472">Membrane</keyword>
<feature type="transmembrane region" description="Helical" evidence="3">
    <location>
        <begin position="15"/>
        <end position="37"/>
    </location>
</feature>
<evidence type="ECO:0000313" key="4">
    <source>
        <dbReference type="EMBL" id="ADY45937.1"/>
    </source>
</evidence>
<protein>
    <submittedName>
        <fullName evidence="4">Tetratricopeptide repeat protein 38</fullName>
    </submittedName>
</protein>
<dbReference type="PANTHER" id="PTHR16263:SF4">
    <property type="entry name" value="TETRATRICOPEPTIDE REPEAT PROTEIN 38"/>
    <property type="match status" value="1"/>
</dbReference>
<accession>F1L733</accession>
<dbReference type="InterPro" id="IPR033891">
    <property type="entry name" value="TTC38"/>
</dbReference>
<organism evidence="4">
    <name type="scientific">Ascaris suum</name>
    <name type="common">Pig roundworm</name>
    <name type="synonym">Ascaris lumbricoides</name>
    <dbReference type="NCBI Taxonomy" id="6253"/>
    <lineage>
        <taxon>Eukaryota</taxon>
        <taxon>Metazoa</taxon>
        <taxon>Ecdysozoa</taxon>
        <taxon>Nematoda</taxon>
        <taxon>Chromadorea</taxon>
        <taxon>Rhabditida</taxon>
        <taxon>Spirurina</taxon>
        <taxon>Ascaridomorpha</taxon>
        <taxon>Ascaridoidea</taxon>
        <taxon>Ascarididae</taxon>
        <taxon>Ascaris</taxon>
    </lineage>
</organism>